<keyword evidence="1" id="KW-0175">Coiled coil</keyword>
<dbReference type="Proteomes" id="UP000825388">
    <property type="component" value="Unassembled WGS sequence"/>
</dbReference>
<gene>
    <name evidence="2" type="ORF">Xseb_02605</name>
</gene>
<sequence length="306" mass="33708">MAAAKKTAGRIALAPAEQVGPEFLGKTPAEESQQLEVVRERQTKLVEQFGDGLPWHPDHYEAAIRGELRRGCEAFLRAGRYLVVARECALHGEWQGMLERLGMEPRQAQRMMEAARRIAALPNASTSTHLLAAAKSESKVIELLSLPEDQFAELAEHGETGDLSLEEVEQMTVRELRAAVREARADLDAKDQRINKLSDDLNKEHEKTVKAQRRWKTATPDEQLTILKQAVNEAEQNVLAALGGEKSGLRGAVRALASHASDNSQDNDAAVFLSDMIGRLLNATRLVRDDEELPLSIPVVNDGTEA</sequence>
<protein>
    <recommendedName>
        <fullName evidence="4">DUF3102 domain-containing protein</fullName>
    </recommendedName>
</protein>
<evidence type="ECO:0008006" key="4">
    <source>
        <dbReference type="Google" id="ProtNLM"/>
    </source>
</evidence>
<accession>A0AAW4RS71</accession>
<organism evidence="2 3">
    <name type="scientific">Xanthomonas citri pv. sesbaniae</name>
    <dbReference type="NCBI Taxonomy" id="473425"/>
    <lineage>
        <taxon>Bacteria</taxon>
        <taxon>Pseudomonadati</taxon>
        <taxon>Pseudomonadota</taxon>
        <taxon>Gammaproteobacteria</taxon>
        <taxon>Lysobacterales</taxon>
        <taxon>Lysobacteraceae</taxon>
        <taxon>Xanthomonas</taxon>
    </lineage>
</organism>
<evidence type="ECO:0000313" key="3">
    <source>
        <dbReference type="Proteomes" id="UP000825388"/>
    </source>
</evidence>
<name>A0AAW4RS71_XANCI</name>
<reference evidence="2" key="1">
    <citation type="submission" date="2015-12" db="EMBL/GenBank/DDBJ databases">
        <authorList>
            <person name="Bansal K."/>
            <person name="Midha S."/>
            <person name="Patil P.B."/>
        </authorList>
    </citation>
    <scope>NUCLEOTIDE SEQUENCE</scope>
    <source>
        <strain evidence="2">LMG867</strain>
    </source>
</reference>
<feature type="coiled-coil region" evidence="1">
    <location>
        <begin position="173"/>
        <end position="207"/>
    </location>
</feature>
<dbReference type="EMBL" id="LOKL01000158">
    <property type="protein sequence ID" value="MBZ3926370.1"/>
    <property type="molecule type" value="Genomic_DNA"/>
</dbReference>
<proteinExistence type="predicted"/>
<dbReference type="AlphaFoldDB" id="A0AAW4RS71"/>
<dbReference type="RefSeq" id="WP_089111758.1">
    <property type="nucleotide sequence ID" value="NZ_LOKL01000158.1"/>
</dbReference>
<evidence type="ECO:0000256" key="1">
    <source>
        <dbReference type="SAM" id="Coils"/>
    </source>
</evidence>
<evidence type="ECO:0000313" key="2">
    <source>
        <dbReference type="EMBL" id="MBZ3926370.1"/>
    </source>
</evidence>
<comment type="caution">
    <text evidence="2">The sequence shown here is derived from an EMBL/GenBank/DDBJ whole genome shotgun (WGS) entry which is preliminary data.</text>
</comment>